<name>A0A1W1E2A5_9ZZZZ</name>
<feature type="compositionally biased region" description="Basic and acidic residues" evidence="1">
    <location>
        <begin position="64"/>
        <end position="78"/>
    </location>
</feature>
<reference evidence="2" key="1">
    <citation type="submission" date="2016-10" db="EMBL/GenBank/DDBJ databases">
        <authorList>
            <person name="de Groot N.N."/>
        </authorList>
    </citation>
    <scope>NUCLEOTIDE SEQUENCE</scope>
</reference>
<evidence type="ECO:0000256" key="1">
    <source>
        <dbReference type="SAM" id="MobiDB-lite"/>
    </source>
</evidence>
<proteinExistence type="predicted"/>
<gene>
    <name evidence="2" type="ORF">MNB_SUP05-SYMBIONT-5-902</name>
</gene>
<feature type="region of interest" description="Disordered" evidence="1">
    <location>
        <begin position="59"/>
        <end position="78"/>
    </location>
</feature>
<protein>
    <submittedName>
        <fullName evidence="2">Uncharacterized protein</fullName>
    </submittedName>
</protein>
<organism evidence="2">
    <name type="scientific">hydrothermal vent metagenome</name>
    <dbReference type="NCBI Taxonomy" id="652676"/>
    <lineage>
        <taxon>unclassified sequences</taxon>
        <taxon>metagenomes</taxon>
        <taxon>ecological metagenomes</taxon>
    </lineage>
</organism>
<evidence type="ECO:0000313" key="2">
    <source>
        <dbReference type="EMBL" id="SFV87856.1"/>
    </source>
</evidence>
<accession>A0A1W1E2A5</accession>
<sequence length="78" mass="8641">MKKLFTLLALTLSFSVFALFGFGDDNAAVKEKTASECEIPTFAKAIGHEDQWLLHNGCPPRTNAKKDTQKNVPKDMTL</sequence>
<dbReference type="EMBL" id="FPHZ01000097">
    <property type="protein sequence ID" value="SFV87856.1"/>
    <property type="molecule type" value="Genomic_DNA"/>
</dbReference>
<dbReference type="AlphaFoldDB" id="A0A1W1E2A5"/>